<gene>
    <name evidence="4" type="ORF">HBJ55_02095</name>
</gene>
<feature type="domain" description="DUF5801" evidence="3">
    <location>
        <begin position="322"/>
        <end position="447"/>
    </location>
</feature>
<dbReference type="NCBIfam" id="NF033682">
    <property type="entry name" value="retention_LapA"/>
    <property type="match status" value="1"/>
</dbReference>
<comment type="caution">
    <text evidence="4">The sequence shown here is derived from an EMBL/GenBank/DDBJ whole genome shotgun (WGS) entry which is preliminary data.</text>
</comment>
<sequence length="2586" mass="266249">MAIATVISITGQAWARDAEGNLRELRVGDTLQEGEVLITSDNGSAQLDFADGLDPALVEGGEQVVMTPELDADEAADVSEFAALDEDLEALLTALDDDSVDLLDVLDATAAGAGLGGGADGGHTFVRLARIAEDVNPLAFEYGLGQESDLPEVEGAFFEIVEPSAGVLAASLFDAEIPEAAGSVVTGVLPFSFGTGVNGSVTFADMDGVQAQIGQESITFSWNASNNTLTAFSTARELNIFTIEVNPGTGAFTLTQLNSLLHEEGMDEALASLVYTVTSTSGTATGTLNITILDDAPSLELGSVDLSDVALETQDSETLGGTSIATGSVAAAFDAAVNAQYGADGAGSTFIDGYALTLGDVQHSLTSGGEPIVFELVDGVVIGTADGNEVLRIELDAATGAVTVTQSGPVDHAEQGVDSVGLPAGLVGVTATVTVTDADGDVVSDSLSADLSGSITVVDDMPSVELGSVDLSDVALETQDSETLDGTSIATGSVAAAFSAAVNAQYGADGAGSTVIDGYALTLGDVQHGLTSGGEPIVFELVDGVVIGTADGNEVLRIELDAATGAVTVTQSGPVDHAEQGVDSVGLPAGLVGVTATVTVTDADGDVVSDSLSADLSGSITIVDDIPVVEGTDPSGHEVVITNLNSLAGYNNSFGYYIKDENGNPTVGMVIWGNVKHDKGASYVLEGYAPGEVGYFIIPNGANLNPGLENETDVNFVQVNGVWVAVTENGDQLNGQNANAPVLFNDPTLNPGGASHVENNAEEGDINWEDVYGGGDKDYNDVNIKVEWTPANLTVDESNLDIDAEFDFSGYFSAEYGADGLETRDYSLSVVADGADSGLVDIQTGEAVLVKEVDGQIIGYVTIYGEEVPVFTLAVDGNGVVTLDQLRAIAHQGAGQVGASDAANILANVVFLTKTVTDSDGDVAKASIDIGKVIYFLDDGPTAVDNEAGLGAGEFELEQGNVLANDQLGADGGKVTAVNGINVPAEGTIAIPGQYGVLTIAADGTYTYVRNAGTPGGVSDSFTYTLTDGDGDSDTAVLTIAIGDAPVTIDNPTGAEGHHIVVNEAWLEGGTAAGQGELTQTGSFTINAPDGVKTLTVGGQAIVQNGQVVAELPTITTPGGNVLQITGYNPETGEVSYSYILNNAKTHGEGEDDLEQSFAIHVEDLDGSVANGELSVQILDDAPIAEDDSNSVAAGEFALVEDGNLLTNDKQGADGARVTEVNEVSVPAEGTVEIVGDHGVLTVAADGSYSYVRNAGTPGGVSDSFTYTLTDGDGDSDTATLTIDISDSPVDIDNGKPAGQDAHLIFNEAYLPGGTQEGDGPLVQNGSFTVSAPDGVLNLSVGGQFIVKDGVDQTLPTIVTEGGNTLAITGYTANGNGTYTINYEYTLNANKDHEQPADDESLTQSFQIVLVDTDGDTASNNLLVQILDDAPEFGTPDDASLGLDSDSTASGSLELTIGADADGAHISQAKLLADEQGYLQVRYEEDGVEKTTHLTSGGQKLVYVFDAENQQLIAYKEGEDSSNPVLTIDLSVGSNQYVVNVLQPLDPVAVSFTTETVANQGGGIDGELVISNPNLSAQFTGVGGAVNWSTNGIGVANNLIGAGQTLIAQFSQTLTSLSFEMGKTGALSWEVFSNGESIGTGNGTTASFPGGFDEIRFYGSSGGDQYNVNNFQGVFLDAELGFTLPVEVVAVDGDGDTTDASFNIGFEPGGAVDLPELPTILGLTDSDVTVNEQYLQGGTAEGEGVPADDGSFELSAPEGIEALLVAGTLQSGAGEQQGDKVKLNAGDLESLAAGNDIVIGTPEGNTLTLTGYDAGTGEVSYSFELGGAVEHETGEGRNEQTKEGIQVELVDGLGNIAYGTIDVVIVDDVPESFANVQAIQVPVSELEVGALNAGWGNVKGTSGSGNITTSSNASGVTMQWGGSSGSGYNFAYADGLTGSTGVATDSLFSLGNFTHNNFVISSGQKTLDTAELEVTFKVMIDGVLTEVTTTIKLKHEETPNNKTPATHPDNDDIIKIVNPEQEQVITVGDREYVLKIRGFLDADGNLVDTVYTTETQATSFELFAEIASTDDLPSVEGRVDTDWGADGPAEEDSLLWANGEGGTLASGTVEGQFGTLTVNADGSYTYVVSRSARDGMKAGDSFQEEFTYYLTDADGDVVASKLTINLEGVENPVDIDRIGQPEVQVTLDGPADLVLRVDNGNAQSEPKGFTLAAYYLQGSRNWKEADVSKASMGFGVDRDGPSNSGAAESEIANGQRLEVRFDQEVSETTFQLAWLRNDEYAKYTVRYDDGTSSSTIVNGNTAEGGHDGIGAEIKVSAPEGKKIVGIDFATPTSGETGHGVGNDYVVHQVSYTTAELYAIEVDITLAEDNVSDKVVSVMLSGVPVGATLSVGDDNGDGTWTLPLEGESGYSVVLENGKLTISGLTLEVPVGYQGPVEVDATVTVQGGDSLAILGGAFDDTLMGGDGDDLLIGGAGDDTLLGGLGADTFVWNLGDQGEEGEAATDTVKDFSLAEGDSLDLSDLLSDGSGPEHLRFEAEEGGSTTLYVSTEGNFGSNADSFEKSLADQVIVLENFNGDLDALKANLNID</sequence>
<dbReference type="Pfam" id="PF17963">
    <property type="entry name" value="Big_9"/>
    <property type="match status" value="2"/>
</dbReference>
<evidence type="ECO:0000256" key="1">
    <source>
        <dbReference type="ARBA" id="ARBA00022837"/>
    </source>
</evidence>
<dbReference type="InterPro" id="IPR001343">
    <property type="entry name" value="Hemolysn_Ca-bd"/>
</dbReference>
<dbReference type="Gene3D" id="2.150.10.10">
    <property type="entry name" value="Serralysin-like metalloprotease, C-terminal"/>
    <property type="match status" value="1"/>
</dbReference>
<reference evidence="4 5" key="1">
    <citation type="submission" date="2020-03" db="EMBL/GenBank/DDBJ databases">
        <title>Identification of Halomonas strains.</title>
        <authorList>
            <person name="Xiao Z."/>
            <person name="Dong F."/>
            <person name="Wang Z."/>
            <person name="Zhao J.-Y."/>
        </authorList>
    </citation>
    <scope>NUCLEOTIDE SEQUENCE [LARGE SCALE GENOMIC DNA]</scope>
    <source>
        <strain evidence="4 5">DX6</strain>
    </source>
</reference>
<dbReference type="Pfam" id="PF19116">
    <property type="entry name" value="DUF5801"/>
    <property type="match status" value="3"/>
</dbReference>
<dbReference type="RefSeq" id="WP_167110537.1">
    <property type="nucleotide sequence ID" value="NZ_JAAQTO010000004.1"/>
</dbReference>
<evidence type="ECO:0000313" key="4">
    <source>
        <dbReference type="EMBL" id="NIC04220.1"/>
    </source>
</evidence>
<dbReference type="PROSITE" id="PS00330">
    <property type="entry name" value="HEMOLYSIN_CALCIUM"/>
    <property type="match status" value="2"/>
</dbReference>
<dbReference type="InterPro" id="IPR019960">
    <property type="entry name" value="T1SS_VCA0849"/>
</dbReference>
<feature type="domain" description="DUF5801" evidence="3">
    <location>
        <begin position="484"/>
        <end position="612"/>
    </location>
</feature>
<dbReference type="InterPro" id="IPR043824">
    <property type="entry name" value="DUF5801"/>
</dbReference>
<dbReference type="PRINTS" id="PR00313">
    <property type="entry name" value="CABNDNGRPT"/>
</dbReference>
<dbReference type="Proteomes" id="UP001318321">
    <property type="component" value="Unassembled WGS sequence"/>
</dbReference>
<dbReference type="NCBIfam" id="TIGR03661">
    <property type="entry name" value="T1SS_VCA0849"/>
    <property type="match status" value="1"/>
</dbReference>
<dbReference type="InterPro" id="IPR010221">
    <property type="entry name" value="VCBS_dom"/>
</dbReference>
<dbReference type="InterPro" id="IPR011049">
    <property type="entry name" value="Serralysin-like_metalloprot_C"/>
</dbReference>
<dbReference type="Pfam" id="PF00353">
    <property type="entry name" value="HemolysinCabind"/>
    <property type="match status" value="1"/>
</dbReference>
<dbReference type="InterPro" id="IPR047777">
    <property type="entry name" value="LapA-like_RM"/>
</dbReference>
<keyword evidence="5" id="KW-1185">Reference proteome</keyword>
<evidence type="ECO:0000313" key="5">
    <source>
        <dbReference type="Proteomes" id="UP001318321"/>
    </source>
</evidence>
<dbReference type="Pfam" id="PF13448">
    <property type="entry name" value="DUF4114"/>
    <property type="match status" value="1"/>
</dbReference>
<accession>A0ABX0PLR9</accession>
<organism evidence="4 5">
    <name type="scientific">Billgrantia bachuensis</name>
    <dbReference type="NCBI Taxonomy" id="2717286"/>
    <lineage>
        <taxon>Bacteria</taxon>
        <taxon>Pseudomonadati</taxon>
        <taxon>Pseudomonadota</taxon>
        <taxon>Gammaproteobacteria</taxon>
        <taxon>Oceanospirillales</taxon>
        <taxon>Halomonadaceae</taxon>
        <taxon>Billgrantia</taxon>
    </lineage>
</organism>
<feature type="domain" description="DUF4114" evidence="2">
    <location>
        <begin position="730"/>
        <end position="788"/>
    </location>
</feature>
<dbReference type="Gene3D" id="2.60.40.3440">
    <property type="match status" value="1"/>
</dbReference>
<dbReference type="NCBIfam" id="TIGR01965">
    <property type="entry name" value="VCBS_repeat"/>
    <property type="match status" value="1"/>
</dbReference>
<evidence type="ECO:0000259" key="2">
    <source>
        <dbReference type="Pfam" id="PF13448"/>
    </source>
</evidence>
<dbReference type="InterPro" id="IPR018511">
    <property type="entry name" value="Hemolysin-typ_Ca-bd_CS"/>
</dbReference>
<dbReference type="EMBL" id="JAAQTO010000004">
    <property type="protein sequence ID" value="NIC04220.1"/>
    <property type="molecule type" value="Genomic_DNA"/>
</dbReference>
<evidence type="ECO:0000259" key="3">
    <source>
        <dbReference type="Pfam" id="PF19116"/>
    </source>
</evidence>
<protein>
    <submittedName>
        <fullName evidence="4">Retention module-containing protein</fullName>
    </submittedName>
</protein>
<dbReference type="InterPro" id="IPR025193">
    <property type="entry name" value="DUF4114"/>
</dbReference>
<proteinExistence type="predicted"/>
<name>A0ABX0PLR9_9GAMM</name>
<feature type="domain" description="DUF5801" evidence="3">
    <location>
        <begin position="793"/>
        <end position="931"/>
    </location>
</feature>
<keyword evidence="1" id="KW-0106">Calcium</keyword>
<dbReference type="SUPFAM" id="SSF51120">
    <property type="entry name" value="beta-Roll"/>
    <property type="match status" value="1"/>
</dbReference>